<evidence type="ECO:0000259" key="1">
    <source>
        <dbReference type="Pfam" id="PF08719"/>
    </source>
</evidence>
<dbReference type="Proteomes" id="UP000789572">
    <property type="component" value="Unassembled WGS sequence"/>
</dbReference>
<dbReference type="NCBIfam" id="TIGR02464">
    <property type="entry name" value="ribofla_fusion"/>
    <property type="match status" value="1"/>
</dbReference>
<evidence type="ECO:0000313" key="2">
    <source>
        <dbReference type="EMBL" id="CAG8451015.1"/>
    </source>
</evidence>
<gene>
    <name evidence="2" type="ORF">POCULU_LOCUS33</name>
</gene>
<dbReference type="EMBL" id="CAJVPJ010000001">
    <property type="protein sequence ID" value="CAG8451015.1"/>
    <property type="molecule type" value="Genomic_DNA"/>
</dbReference>
<organism evidence="2 3">
    <name type="scientific">Paraglomus occultum</name>
    <dbReference type="NCBI Taxonomy" id="144539"/>
    <lineage>
        <taxon>Eukaryota</taxon>
        <taxon>Fungi</taxon>
        <taxon>Fungi incertae sedis</taxon>
        <taxon>Mucoromycota</taxon>
        <taxon>Glomeromycotina</taxon>
        <taxon>Glomeromycetes</taxon>
        <taxon>Paraglomerales</taxon>
        <taxon>Paraglomeraceae</taxon>
        <taxon>Paraglomus</taxon>
    </lineage>
</organism>
<dbReference type="CDD" id="cd15457">
    <property type="entry name" value="NADAR"/>
    <property type="match status" value="1"/>
</dbReference>
<reference evidence="2" key="1">
    <citation type="submission" date="2021-06" db="EMBL/GenBank/DDBJ databases">
        <authorList>
            <person name="Kallberg Y."/>
            <person name="Tangrot J."/>
            <person name="Rosling A."/>
        </authorList>
    </citation>
    <scope>NUCLEOTIDE SEQUENCE</scope>
    <source>
        <strain evidence="2">IA702</strain>
    </source>
</reference>
<evidence type="ECO:0000313" key="3">
    <source>
        <dbReference type="Proteomes" id="UP000789572"/>
    </source>
</evidence>
<dbReference type="AlphaFoldDB" id="A0A9N8VF87"/>
<dbReference type="SUPFAM" id="SSF143990">
    <property type="entry name" value="YbiA-like"/>
    <property type="match status" value="1"/>
</dbReference>
<dbReference type="InterPro" id="IPR012816">
    <property type="entry name" value="NADAR"/>
</dbReference>
<feature type="domain" description="NADAR" evidence="1">
    <location>
        <begin position="32"/>
        <end position="187"/>
    </location>
</feature>
<protein>
    <submittedName>
        <fullName evidence="2">5273_t:CDS:1</fullName>
    </submittedName>
</protein>
<dbReference type="InterPro" id="IPR037238">
    <property type="entry name" value="YbiA-like_sf"/>
</dbReference>
<dbReference type="OrthoDB" id="206452at2759"/>
<dbReference type="Gene3D" id="1.10.357.40">
    <property type="entry name" value="YbiA-like"/>
    <property type="match status" value="1"/>
</dbReference>
<comment type="caution">
    <text evidence="2">The sequence shown here is derived from an EMBL/GenBank/DDBJ whole genome shotgun (WGS) entry which is preliminary data.</text>
</comment>
<sequence>MESSIGTESDTNHELRECLYNERERPPNEIWFYNRGEAYFELSNFAEGFPILANLPISSASKAMTCQDQRTWPTSEHLFQAMKFRETRPDVAEKIRHCRSARDALNLSRRHPEFVDPRWHETKLEIMEWVVKQKFTQHKILADHLLATGDKILVEHTRFDKFWGDGGNGQGNNHLGKVLMRVRSFIREARRGGNEDGVGR</sequence>
<dbReference type="Pfam" id="PF08719">
    <property type="entry name" value="NADAR"/>
    <property type="match status" value="1"/>
</dbReference>
<accession>A0A9N8VF87</accession>
<keyword evidence="3" id="KW-1185">Reference proteome</keyword>
<proteinExistence type="predicted"/>
<name>A0A9N8VF87_9GLOM</name>